<comment type="caution">
    <text evidence="3">The sequence shown here is derived from an EMBL/GenBank/DDBJ whole genome shotgun (WGS) entry which is preliminary data.</text>
</comment>
<dbReference type="InterPro" id="IPR025714">
    <property type="entry name" value="Methyltranfer_dom"/>
</dbReference>
<dbReference type="SUPFAM" id="SSF53335">
    <property type="entry name" value="S-adenosyl-L-methionine-dependent methyltransferases"/>
    <property type="match status" value="1"/>
</dbReference>
<protein>
    <recommendedName>
        <fullName evidence="2">Methyltransferase domain-containing protein</fullName>
    </recommendedName>
</protein>
<evidence type="ECO:0000256" key="1">
    <source>
        <dbReference type="SAM" id="Phobius"/>
    </source>
</evidence>
<evidence type="ECO:0000259" key="2">
    <source>
        <dbReference type="Pfam" id="PF13383"/>
    </source>
</evidence>
<evidence type="ECO:0000313" key="4">
    <source>
        <dbReference type="Proteomes" id="UP001194696"/>
    </source>
</evidence>
<dbReference type="Proteomes" id="UP001194696">
    <property type="component" value="Unassembled WGS sequence"/>
</dbReference>
<organism evidence="3 4">
    <name type="scientific">Linnemannia gamsii</name>
    <dbReference type="NCBI Taxonomy" id="64522"/>
    <lineage>
        <taxon>Eukaryota</taxon>
        <taxon>Fungi</taxon>
        <taxon>Fungi incertae sedis</taxon>
        <taxon>Mucoromycota</taxon>
        <taxon>Mortierellomycotina</taxon>
        <taxon>Mortierellomycetes</taxon>
        <taxon>Mortierellales</taxon>
        <taxon>Mortierellaceae</taxon>
        <taxon>Linnemannia</taxon>
    </lineage>
</organism>
<name>A0ABQ7JPB6_9FUNG</name>
<dbReference type="InterPro" id="IPR029063">
    <property type="entry name" value="SAM-dependent_MTases_sf"/>
</dbReference>
<keyword evidence="1" id="KW-1133">Transmembrane helix</keyword>
<dbReference type="EMBL" id="JAAAIM010001035">
    <property type="protein sequence ID" value="KAG0282594.1"/>
    <property type="molecule type" value="Genomic_DNA"/>
</dbReference>
<dbReference type="Pfam" id="PF13383">
    <property type="entry name" value="Methyltransf_22"/>
    <property type="match status" value="1"/>
</dbReference>
<evidence type="ECO:0000313" key="3">
    <source>
        <dbReference type="EMBL" id="KAG0282594.1"/>
    </source>
</evidence>
<proteinExistence type="predicted"/>
<keyword evidence="4" id="KW-1185">Reference proteome</keyword>
<dbReference type="PANTHER" id="PTHR32026">
    <property type="entry name" value="METHYLTRANSFERASE-LIKE PROTEIN 24"/>
    <property type="match status" value="1"/>
</dbReference>
<keyword evidence="1" id="KW-0812">Transmembrane</keyword>
<feature type="domain" description="Methyltransferase" evidence="2">
    <location>
        <begin position="70"/>
        <end position="291"/>
    </location>
</feature>
<dbReference type="PANTHER" id="PTHR32026:SF10">
    <property type="entry name" value="METHYLTRANSFERASE-LIKE PROTEIN 24-RELATED"/>
    <property type="match status" value="1"/>
</dbReference>
<gene>
    <name evidence="3" type="ORF">BGZ96_000320</name>
</gene>
<dbReference type="InterPro" id="IPR026913">
    <property type="entry name" value="METTL24"/>
</dbReference>
<accession>A0ABQ7JPB6</accession>
<sequence>MTATTVRDLTRGLLRPRFLIAAFIVTALVTMGVHRGRLVNNVHLKMAPEELSKKIYSSERIYQKQVQKRKRYIRQNNANEGAWMPEAKEMMPFWWYFQPSFNCPYEIERVGRFNDGGKWMCGMTLLESMTKEDGCVIYSLGVFDDSSWEKEMIDRTKCQVYAFDASVNGIAGDAAGNPNIHFSKYFIGGEDKVDEDGHTWKTLKTIMQENGHTWIDVLKIDIEGNEFDALNAMMDQFDVLPFSQLQLEIHAHDNMVDVEKFNKFLTFWERLESKNLRPFWSELNMIYTRLYKELGLSEYSFINIGGRHKFLQNL</sequence>
<feature type="transmembrane region" description="Helical" evidence="1">
    <location>
        <begin position="18"/>
        <end position="36"/>
    </location>
</feature>
<keyword evidence="1" id="KW-0472">Membrane</keyword>
<reference evidence="3 4" key="1">
    <citation type="journal article" date="2020" name="Fungal Divers.">
        <title>Resolving the Mortierellaceae phylogeny through synthesis of multi-gene phylogenetics and phylogenomics.</title>
        <authorList>
            <person name="Vandepol N."/>
            <person name="Liber J."/>
            <person name="Desiro A."/>
            <person name="Na H."/>
            <person name="Kennedy M."/>
            <person name="Barry K."/>
            <person name="Grigoriev I.V."/>
            <person name="Miller A.N."/>
            <person name="O'Donnell K."/>
            <person name="Stajich J.E."/>
            <person name="Bonito G."/>
        </authorList>
    </citation>
    <scope>NUCLEOTIDE SEQUENCE [LARGE SCALE GENOMIC DNA]</scope>
    <source>
        <strain evidence="3 4">AD045</strain>
    </source>
</reference>